<feature type="region of interest" description="Disordered" evidence="1">
    <location>
        <begin position="1"/>
        <end position="68"/>
    </location>
</feature>
<dbReference type="EMBL" id="ML210480">
    <property type="protein sequence ID" value="TFK17645.1"/>
    <property type="molecule type" value="Genomic_DNA"/>
</dbReference>
<keyword evidence="3" id="KW-1185">Reference proteome</keyword>
<feature type="compositionally biased region" description="Basic and acidic residues" evidence="1">
    <location>
        <begin position="25"/>
        <end position="41"/>
    </location>
</feature>
<feature type="compositionally biased region" description="Polar residues" evidence="1">
    <location>
        <begin position="48"/>
        <end position="63"/>
    </location>
</feature>
<dbReference type="AlphaFoldDB" id="A0A5C3KC41"/>
<gene>
    <name evidence="2" type="ORF">FA15DRAFT_710585</name>
</gene>
<evidence type="ECO:0000313" key="2">
    <source>
        <dbReference type="EMBL" id="TFK17645.1"/>
    </source>
</evidence>
<evidence type="ECO:0000313" key="3">
    <source>
        <dbReference type="Proteomes" id="UP000307440"/>
    </source>
</evidence>
<proteinExistence type="predicted"/>
<protein>
    <submittedName>
        <fullName evidence="2">Uncharacterized protein</fullName>
    </submittedName>
</protein>
<accession>A0A5C3KC41</accession>
<sequence length="89" mass="9571">MAEQFATKNSGSANPNSAAAPPESTGRKHPQDNDNDNKEGIESEAENYSENPQPDAQPTSNLNCIPPPRKKCVKSDALVFHGKQFACTT</sequence>
<name>A0A5C3KC41_COPMA</name>
<reference evidence="2 3" key="1">
    <citation type="journal article" date="2019" name="Nat. Ecol. Evol.">
        <title>Megaphylogeny resolves global patterns of mushroom evolution.</title>
        <authorList>
            <person name="Varga T."/>
            <person name="Krizsan K."/>
            <person name="Foldi C."/>
            <person name="Dima B."/>
            <person name="Sanchez-Garcia M."/>
            <person name="Sanchez-Ramirez S."/>
            <person name="Szollosi G.J."/>
            <person name="Szarkandi J.G."/>
            <person name="Papp V."/>
            <person name="Albert L."/>
            <person name="Andreopoulos W."/>
            <person name="Angelini C."/>
            <person name="Antonin V."/>
            <person name="Barry K.W."/>
            <person name="Bougher N.L."/>
            <person name="Buchanan P."/>
            <person name="Buyck B."/>
            <person name="Bense V."/>
            <person name="Catcheside P."/>
            <person name="Chovatia M."/>
            <person name="Cooper J."/>
            <person name="Damon W."/>
            <person name="Desjardin D."/>
            <person name="Finy P."/>
            <person name="Geml J."/>
            <person name="Haridas S."/>
            <person name="Hughes K."/>
            <person name="Justo A."/>
            <person name="Karasinski D."/>
            <person name="Kautmanova I."/>
            <person name="Kiss B."/>
            <person name="Kocsube S."/>
            <person name="Kotiranta H."/>
            <person name="LaButti K.M."/>
            <person name="Lechner B.E."/>
            <person name="Liimatainen K."/>
            <person name="Lipzen A."/>
            <person name="Lukacs Z."/>
            <person name="Mihaltcheva S."/>
            <person name="Morgado L.N."/>
            <person name="Niskanen T."/>
            <person name="Noordeloos M.E."/>
            <person name="Ohm R.A."/>
            <person name="Ortiz-Santana B."/>
            <person name="Ovrebo C."/>
            <person name="Racz N."/>
            <person name="Riley R."/>
            <person name="Savchenko A."/>
            <person name="Shiryaev A."/>
            <person name="Soop K."/>
            <person name="Spirin V."/>
            <person name="Szebenyi C."/>
            <person name="Tomsovsky M."/>
            <person name="Tulloss R.E."/>
            <person name="Uehling J."/>
            <person name="Grigoriev I.V."/>
            <person name="Vagvolgyi C."/>
            <person name="Papp T."/>
            <person name="Martin F.M."/>
            <person name="Miettinen O."/>
            <person name="Hibbett D.S."/>
            <person name="Nagy L.G."/>
        </authorList>
    </citation>
    <scope>NUCLEOTIDE SEQUENCE [LARGE SCALE GENOMIC DNA]</scope>
    <source>
        <strain evidence="2 3">CBS 121175</strain>
    </source>
</reference>
<dbReference type="Proteomes" id="UP000307440">
    <property type="component" value="Unassembled WGS sequence"/>
</dbReference>
<feature type="compositionally biased region" description="Low complexity" evidence="1">
    <location>
        <begin position="9"/>
        <end position="22"/>
    </location>
</feature>
<evidence type="ECO:0000256" key="1">
    <source>
        <dbReference type="SAM" id="MobiDB-lite"/>
    </source>
</evidence>
<organism evidence="2 3">
    <name type="scientific">Coprinopsis marcescibilis</name>
    <name type="common">Agaric fungus</name>
    <name type="synonym">Psathyrella marcescibilis</name>
    <dbReference type="NCBI Taxonomy" id="230819"/>
    <lineage>
        <taxon>Eukaryota</taxon>
        <taxon>Fungi</taxon>
        <taxon>Dikarya</taxon>
        <taxon>Basidiomycota</taxon>
        <taxon>Agaricomycotina</taxon>
        <taxon>Agaricomycetes</taxon>
        <taxon>Agaricomycetidae</taxon>
        <taxon>Agaricales</taxon>
        <taxon>Agaricineae</taxon>
        <taxon>Psathyrellaceae</taxon>
        <taxon>Coprinopsis</taxon>
    </lineage>
</organism>